<dbReference type="Pfam" id="PF20308">
    <property type="entry name" value="TPR-S"/>
    <property type="match status" value="1"/>
</dbReference>
<evidence type="ECO:0000313" key="2">
    <source>
        <dbReference type="Proteomes" id="UP001431019"/>
    </source>
</evidence>
<dbReference type="EMBL" id="JAJITD010000014">
    <property type="protein sequence ID" value="MCC8395830.1"/>
    <property type="molecule type" value="Genomic_DNA"/>
</dbReference>
<dbReference type="InterPro" id="IPR046880">
    <property type="entry name" value="TPR-S"/>
</dbReference>
<dbReference type="RefSeq" id="WP_230512190.1">
    <property type="nucleotide sequence ID" value="NZ_JAJITD010000014.1"/>
</dbReference>
<protein>
    <submittedName>
        <fullName evidence="1">Uncharacterized protein</fullName>
    </submittedName>
</protein>
<dbReference type="Proteomes" id="UP001431019">
    <property type="component" value="Unassembled WGS sequence"/>
</dbReference>
<keyword evidence="2" id="KW-1185">Reference proteome</keyword>
<reference evidence="1 2" key="1">
    <citation type="submission" date="2021-11" db="EMBL/GenBank/DDBJ databases">
        <authorList>
            <person name="Oh E.-T."/>
            <person name="Kim S.-B."/>
        </authorList>
    </citation>
    <scope>NUCLEOTIDE SEQUENCE [LARGE SCALE GENOMIC DNA]</scope>
    <source>
        <strain evidence="1 2">MMS20-SJTR3</strain>
    </source>
</reference>
<name>A0ABS8K104_9BURK</name>
<evidence type="ECO:0000313" key="1">
    <source>
        <dbReference type="EMBL" id="MCC8395830.1"/>
    </source>
</evidence>
<accession>A0ABS8K104</accession>
<gene>
    <name evidence="1" type="ORF">LJ656_24910</name>
</gene>
<proteinExistence type="predicted"/>
<sequence>MSPAGTSSSKATAAKYGSWPRRYLPKPTRPKLSVVSSLLPPHNPPHTPPPFIKFALMSSTWELPHEASLAVCANFHVGPETLLDELKKLARLHLAGLPDAVAFYAGRIVEGLASAALQIHHLYAGSTVIESLDTLALSGKVSDGALLCGHAIRRLANEARHLERSVLVDEEATIVALLQLWVEWFVSACGASTASQSFSWNDWSSRTPMLRTLAAGSQPEMVALSTHEDQLQPLLADSATAAFVAERLVDCNAATADRFTRAAKDRFPHNRRITQIRALHFSRAQNPEQAIRLLLPLRNGNPRRLDIETIGILGGAYKTRWLQSRISAHLKCAYDTYTLPVADAPRSHYLQINIAATALWMDKAALARSHAQAAIDLLAEQKITSDEALEGTVNYWMVATLAEAQLLVGNDWLASVLYAKASATDNPTGPWARTAAQLRVHLEFLPKTRYWETMHALVSR</sequence>
<comment type="caution">
    <text evidence="1">The sequence shown here is derived from an EMBL/GenBank/DDBJ whole genome shotgun (WGS) entry which is preliminary data.</text>
</comment>
<organism evidence="1 2">
    <name type="scientific">Paraburkholderia sejongensis</name>
    <dbReference type="NCBI Taxonomy" id="2886946"/>
    <lineage>
        <taxon>Bacteria</taxon>
        <taxon>Pseudomonadati</taxon>
        <taxon>Pseudomonadota</taxon>
        <taxon>Betaproteobacteria</taxon>
        <taxon>Burkholderiales</taxon>
        <taxon>Burkholderiaceae</taxon>
        <taxon>Paraburkholderia</taxon>
    </lineage>
</organism>